<feature type="region of interest" description="Disordered" evidence="1">
    <location>
        <begin position="365"/>
        <end position="389"/>
    </location>
</feature>
<feature type="transmembrane region" description="Helical" evidence="2">
    <location>
        <begin position="57"/>
        <end position="75"/>
    </location>
</feature>
<evidence type="ECO:0000259" key="3">
    <source>
        <dbReference type="Pfam" id="PF01757"/>
    </source>
</evidence>
<organism evidence="4">
    <name type="scientific">Streptomyces paulus</name>
    <dbReference type="NCBI Taxonomy" id="285551"/>
    <lineage>
        <taxon>Bacteria</taxon>
        <taxon>Bacillati</taxon>
        <taxon>Actinomycetota</taxon>
        <taxon>Actinomycetes</taxon>
        <taxon>Kitasatosporales</taxon>
        <taxon>Streptomycetaceae</taxon>
        <taxon>Streptomyces</taxon>
    </lineage>
</organism>
<dbReference type="AlphaFoldDB" id="A0A075EZF5"/>
<dbReference type="PANTHER" id="PTHR23028:SF53">
    <property type="entry name" value="ACYL_TRANSF_3 DOMAIN-CONTAINING PROTEIN"/>
    <property type="match status" value="1"/>
</dbReference>
<dbReference type="InterPro" id="IPR050879">
    <property type="entry name" value="Acyltransferase_3"/>
</dbReference>
<feature type="transmembrane region" description="Helical" evidence="2">
    <location>
        <begin position="140"/>
        <end position="158"/>
    </location>
</feature>
<proteinExistence type="predicted"/>
<feature type="transmembrane region" description="Helical" evidence="2">
    <location>
        <begin position="205"/>
        <end position="228"/>
    </location>
</feature>
<evidence type="ECO:0000256" key="1">
    <source>
        <dbReference type="SAM" id="MobiDB-lite"/>
    </source>
</evidence>
<feature type="transmembrane region" description="Helical" evidence="2">
    <location>
        <begin position="331"/>
        <end position="355"/>
    </location>
</feature>
<evidence type="ECO:0000256" key="2">
    <source>
        <dbReference type="SAM" id="Phobius"/>
    </source>
</evidence>
<accession>A0A075EZF5</accession>
<keyword evidence="2" id="KW-0472">Membrane</keyword>
<dbReference type="GO" id="GO:0016747">
    <property type="term" value="F:acyltransferase activity, transferring groups other than amino-acyl groups"/>
    <property type="evidence" value="ECO:0007669"/>
    <property type="project" value="InterPro"/>
</dbReference>
<keyword evidence="2" id="KW-0812">Transmembrane</keyword>
<evidence type="ECO:0000313" key="4">
    <source>
        <dbReference type="EMBL" id="AIE54173.1"/>
    </source>
</evidence>
<feature type="transmembrane region" description="Helical" evidence="2">
    <location>
        <begin position="297"/>
        <end position="319"/>
    </location>
</feature>
<feature type="transmembrane region" description="Helical" evidence="2">
    <location>
        <begin position="262"/>
        <end position="285"/>
    </location>
</feature>
<dbReference type="PANTHER" id="PTHR23028">
    <property type="entry name" value="ACETYLTRANSFERASE"/>
    <property type="match status" value="1"/>
</dbReference>
<protein>
    <submittedName>
        <fullName evidence="4">Pau6</fullName>
    </submittedName>
</protein>
<keyword evidence="2" id="KW-1133">Transmembrane helix</keyword>
<feature type="transmembrane region" description="Helical" evidence="2">
    <location>
        <begin position="170"/>
        <end position="193"/>
    </location>
</feature>
<sequence length="389" mass="42266">MASDATSPSSATRLPSLAGLRFVCAIAVFTTHAYVSLSFNGDWTGTKATVAMIVGRSALSFFFVLSGFVMTWSARPGDTARAFWRRRAAKIFPTHVVTWFAALILIVWTGGVISAAPAVSNLFLLHSWSPAFEINSSVNEVSWSLSCEAFFYLSFPLIHRFLSRIPVRHLPVWAGGTALAVILVPLLAGTAFASEPKFAPFDVTFFQYWFVYLFPVTRLLEFVLGILLARAVLQGSFTQIRFRHVLVSLAVAYPLAVQVPYLYSITAVLVVPVAMAVLAGAGADIRGSSSLVRPPLMVRLGDITFAFYMVHLLVLQYLYPLFDDGSPASPAARIVAAIILFTVSLGLAWVVHTFIEDPLARRWGSPSPSRTGTPPTAPRSRTGGDSVVS</sequence>
<dbReference type="EMBL" id="KJ721164">
    <property type="protein sequence ID" value="AIE54173.1"/>
    <property type="molecule type" value="Genomic_DNA"/>
</dbReference>
<dbReference type="InterPro" id="IPR002656">
    <property type="entry name" value="Acyl_transf_3_dom"/>
</dbReference>
<feature type="transmembrane region" description="Helical" evidence="2">
    <location>
        <begin position="240"/>
        <end position="256"/>
    </location>
</feature>
<feature type="domain" description="Acyltransferase 3" evidence="3">
    <location>
        <begin position="16"/>
        <end position="351"/>
    </location>
</feature>
<name>A0A075EZF5_9ACTN</name>
<dbReference type="Pfam" id="PF01757">
    <property type="entry name" value="Acyl_transf_3"/>
    <property type="match status" value="1"/>
</dbReference>
<dbReference type="GO" id="GO:0016020">
    <property type="term" value="C:membrane"/>
    <property type="evidence" value="ECO:0007669"/>
    <property type="project" value="TreeGrafter"/>
</dbReference>
<dbReference type="GO" id="GO:0009103">
    <property type="term" value="P:lipopolysaccharide biosynthetic process"/>
    <property type="evidence" value="ECO:0007669"/>
    <property type="project" value="TreeGrafter"/>
</dbReference>
<reference evidence="4" key="1">
    <citation type="submission" date="2014-04" db="EMBL/GenBank/DDBJ databases">
        <title>Paulomycin gene cluster.</title>
        <authorList>
            <person name="Li J."/>
            <person name="Xie Z."/>
            <person name="Ai G."/>
            <person name="Chen Y."/>
        </authorList>
    </citation>
    <scope>NUCLEOTIDE SEQUENCE</scope>
    <source>
        <strain evidence="4">NRRL8115</strain>
    </source>
</reference>
<feature type="transmembrane region" description="Helical" evidence="2">
    <location>
        <begin position="96"/>
        <end position="120"/>
    </location>
</feature>
<feature type="transmembrane region" description="Helical" evidence="2">
    <location>
        <begin position="18"/>
        <end position="37"/>
    </location>
</feature>